<evidence type="ECO:0000256" key="1">
    <source>
        <dbReference type="ARBA" id="ARBA00004651"/>
    </source>
</evidence>
<name>A0A249DXX2_9ENTR</name>
<sequence length="140" mass="15839">MEILPFFLISLFFFELSIVCYTDIKYRLISNKLVFMIAVTSILYGYFFNENINFLSAFIFLLIGFFIFVLGLMGGGDIKLITALILGLNHLQILNFIFYTSICGLLVLLLGMLISFSDIKKRGIPYGVAIALGFLLSITY</sequence>
<reference evidence="6 7" key="2">
    <citation type="submission" date="2017-09" db="EMBL/GenBank/DDBJ databases">
        <title>The genome of whitefly Bemisia tabaci, a global crop pest, provides novel insights into virus transmission, host adaptation and insecticide resistance.</title>
        <authorList>
            <person name="Kaur N."/>
            <person name="Kliot A."/>
            <person name="Pinheiro P.V."/>
            <person name="Luan J."/>
            <person name="Zheng Y."/>
            <person name="Liu W."/>
            <person name="Sun H."/>
            <person name="Yang X."/>
            <person name="Xu Y."/>
            <person name="Luo Y."/>
            <person name="Kruse A."/>
            <person name="Fisher T.W."/>
            <person name="Nelson D.R."/>
            <person name="Elimelech M."/>
            <person name="MacCoss M."/>
            <person name="Johnson R."/>
            <person name="Cohen E."/>
            <person name="Hunter W.B."/>
            <person name="Brown J.K."/>
            <person name="Jander G."/>
            <person name="Cilia M."/>
            <person name="Douglas A.E."/>
            <person name="Ghanim M."/>
            <person name="Simmons A.M."/>
            <person name="Wintermantel W.M."/>
            <person name="Ling K.-S."/>
            <person name="Fei Z."/>
        </authorList>
    </citation>
    <scope>NUCLEOTIDE SEQUENCE [LARGE SCALE GENOMIC DNA]</scope>
    <source>
        <strain evidence="6 7">MEAM1</strain>
    </source>
</reference>
<dbReference type="AlphaFoldDB" id="A0A249DXX2"/>
<dbReference type="InterPro" id="IPR000045">
    <property type="entry name" value="Prepilin_IV_endopep_pep"/>
</dbReference>
<dbReference type="GO" id="GO:0004190">
    <property type="term" value="F:aspartic-type endopeptidase activity"/>
    <property type="evidence" value="ECO:0007669"/>
    <property type="project" value="InterPro"/>
</dbReference>
<dbReference type="RefSeq" id="WP_046493565.1">
    <property type="nucleotide sequence ID" value="NZ_CP016303.1"/>
</dbReference>
<protein>
    <submittedName>
        <fullName evidence="6">Uncharacterized protein</fullName>
    </submittedName>
</protein>
<reference evidence="7" key="1">
    <citation type="submission" date="2016-06" db="EMBL/GenBank/DDBJ databases">
        <authorList>
            <person name="Chen W."/>
            <person name="Hasegawa D.K."/>
        </authorList>
    </citation>
    <scope>NUCLEOTIDE SEQUENCE [LARGE SCALE GENOMIC DNA]</scope>
    <source>
        <strain evidence="7">MEAM1</strain>
    </source>
</reference>
<evidence type="ECO:0000256" key="5">
    <source>
        <dbReference type="ARBA" id="ARBA00023136"/>
    </source>
</evidence>
<dbReference type="Pfam" id="PF01478">
    <property type="entry name" value="Peptidase_A24"/>
    <property type="match status" value="1"/>
</dbReference>
<keyword evidence="4" id="KW-1133">Transmembrane helix</keyword>
<dbReference type="EMBL" id="CP016303">
    <property type="protein sequence ID" value="ASX25747.1"/>
    <property type="molecule type" value="Genomic_DNA"/>
</dbReference>
<keyword evidence="3" id="KW-0812">Transmembrane</keyword>
<gene>
    <name evidence="6" type="ORF">BA171_00820</name>
</gene>
<evidence type="ECO:0000256" key="4">
    <source>
        <dbReference type="ARBA" id="ARBA00022989"/>
    </source>
</evidence>
<keyword evidence="5" id="KW-0472">Membrane</keyword>
<keyword evidence="2" id="KW-1003">Cell membrane</keyword>
<comment type="subcellular location">
    <subcellularLocation>
        <location evidence="1">Cell membrane</location>
        <topology evidence="1">Multi-pass membrane protein</topology>
    </subcellularLocation>
</comment>
<dbReference type="InterPro" id="IPR052218">
    <property type="entry name" value="Preflagellin_Peptidase"/>
</dbReference>
<accession>A0A249DXX2</accession>
<dbReference type="PANTHER" id="PTHR36506:SF1">
    <property type="entry name" value="PREFLAGELLIN PEPTIDASE"/>
    <property type="match status" value="1"/>
</dbReference>
<evidence type="ECO:0000256" key="3">
    <source>
        <dbReference type="ARBA" id="ARBA00022692"/>
    </source>
</evidence>
<dbReference type="OrthoDB" id="5687582at2"/>
<evidence type="ECO:0000256" key="2">
    <source>
        <dbReference type="ARBA" id="ARBA00022475"/>
    </source>
</evidence>
<proteinExistence type="predicted"/>
<organism evidence="6 7">
    <name type="scientific">Candidatus Hamiltonella defensa</name>
    <name type="common">Bemisia tabaci</name>
    <dbReference type="NCBI Taxonomy" id="672795"/>
    <lineage>
        <taxon>Bacteria</taxon>
        <taxon>Pseudomonadati</taxon>
        <taxon>Pseudomonadota</taxon>
        <taxon>Gammaproteobacteria</taxon>
        <taxon>Enterobacterales</taxon>
        <taxon>Enterobacteriaceae</taxon>
        <taxon>aphid secondary symbionts</taxon>
        <taxon>Candidatus Williamhamiltonella</taxon>
    </lineage>
</organism>
<dbReference type="GO" id="GO:0005886">
    <property type="term" value="C:plasma membrane"/>
    <property type="evidence" value="ECO:0007669"/>
    <property type="project" value="UniProtKB-SubCell"/>
</dbReference>
<evidence type="ECO:0000313" key="6">
    <source>
        <dbReference type="EMBL" id="ASX25747.1"/>
    </source>
</evidence>
<evidence type="ECO:0000313" key="7">
    <source>
        <dbReference type="Proteomes" id="UP000216438"/>
    </source>
</evidence>
<dbReference type="Proteomes" id="UP000216438">
    <property type="component" value="Chromosome"/>
</dbReference>
<dbReference type="PANTHER" id="PTHR36506">
    <property type="entry name" value="PREFLAGELLIN PEPTIDASE"/>
    <property type="match status" value="1"/>
</dbReference>
<dbReference type="Gene3D" id="1.20.120.1220">
    <property type="match status" value="1"/>
</dbReference>